<gene>
    <name evidence="2" type="ORF">CRE_11450</name>
</gene>
<protein>
    <recommendedName>
        <fullName evidence="1">F-box domain-containing protein</fullName>
    </recommendedName>
</protein>
<dbReference type="Proteomes" id="UP000008281">
    <property type="component" value="Unassembled WGS sequence"/>
</dbReference>
<evidence type="ECO:0000313" key="3">
    <source>
        <dbReference type="Proteomes" id="UP000008281"/>
    </source>
</evidence>
<dbReference type="CDD" id="cd22150">
    <property type="entry name" value="F-box_CeFBXA-like"/>
    <property type="match status" value="1"/>
</dbReference>
<dbReference type="Pfam" id="PF01827">
    <property type="entry name" value="FTH"/>
    <property type="match status" value="1"/>
</dbReference>
<reference evidence="2" key="1">
    <citation type="submission" date="2007-07" db="EMBL/GenBank/DDBJ databases">
        <title>PCAP assembly of the Caenorhabditis remanei genome.</title>
        <authorList>
            <consortium name="The Caenorhabditis remanei Sequencing Consortium"/>
            <person name="Wilson R.K."/>
        </authorList>
    </citation>
    <scope>NUCLEOTIDE SEQUENCE [LARGE SCALE GENOMIC DNA]</scope>
    <source>
        <strain evidence="2">PB4641</strain>
    </source>
</reference>
<evidence type="ECO:0000313" key="2">
    <source>
        <dbReference type="EMBL" id="EFO91952.1"/>
    </source>
</evidence>
<dbReference type="Pfam" id="PF17906">
    <property type="entry name" value="HTH_48"/>
    <property type="match status" value="1"/>
</dbReference>
<dbReference type="InParanoid" id="E3NBD7"/>
<evidence type="ECO:0000259" key="1">
    <source>
        <dbReference type="PROSITE" id="PS50181"/>
    </source>
</evidence>
<dbReference type="PANTHER" id="PTHR23015:SF4">
    <property type="entry name" value="DUF38 DOMAIN-CONTAINING PROTEIN-RELATED"/>
    <property type="match status" value="1"/>
</dbReference>
<dbReference type="Pfam" id="PF00646">
    <property type="entry name" value="F-box"/>
    <property type="match status" value="1"/>
</dbReference>
<organism evidence="3">
    <name type="scientific">Caenorhabditis remanei</name>
    <name type="common">Caenorhabditis vulgaris</name>
    <dbReference type="NCBI Taxonomy" id="31234"/>
    <lineage>
        <taxon>Eukaryota</taxon>
        <taxon>Metazoa</taxon>
        <taxon>Ecdysozoa</taxon>
        <taxon>Nematoda</taxon>
        <taxon>Chromadorea</taxon>
        <taxon>Rhabditida</taxon>
        <taxon>Rhabditina</taxon>
        <taxon>Rhabditomorpha</taxon>
        <taxon>Rhabditoidea</taxon>
        <taxon>Rhabditidae</taxon>
        <taxon>Peloderinae</taxon>
        <taxon>Caenorhabditis</taxon>
    </lineage>
</organism>
<accession>E3NBD7</accession>
<dbReference type="HOGENOM" id="CLU_030831_3_3_1"/>
<name>E3NBD7_CAERE</name>
<dbReference type="InterPro" id="IPR040161">
    <property type="entry name" value="FB224"/>
</dbReference>
<dbReference type="InterPro" id="IPR041426">
    <property type="entry name" value="Mos1_HTH"/>
</dbReference>
<sequence>MVVAIRGRILEEFGKVETQIAANPELWRELSFEAHKELCKVLGANFIDYPEFEFWFSRFLQGNFDLDYDRRSDPKTRSLIDLPQDVFKNVGENLELHDRFQLRNVCKDFRIQIDNWDLKVTKIYYNHAKDWRVTQTSRPEPYCAADFGTNENNISSSGFYRNPISFVMNILKHPKLRLEKLTIDLQSISCKKLIKRLDASNRKLHVKKVHFPYYCSSSNNDLHFMIPGVLEEIILSNLTGREFYYIIKSEQYQAAKMVHIESRTATSYFPLTSLYDCPRFTLKLGGRPADALKAMFLKKLMNKGNVQECAIYAEREIMKYFNEPEAMVPNFPTLRRYPIRKTNDFYEIEYQGEAVRLERKP</sequence>
<dbReference type="AlphaFoldDB" id="E3NBD7"/>
<dbReference type="InterPro" id="IPR001810">
    <property type="entry name" value="F-box_dom"/>
</dbReference>
<keyword evidence="3" id="KW-1185">Reference proteome</keyword>
<dbReference type="InterPro" id="IPR002900">
    <property type="entry name" value="DUF38/FTH_CAE_spp"/>
</dbReference>
<dbReference type="OrthoDB" id="10034054at2759"/>
<feature type="domain" description="F-box" evidence="1">
    <location>
        <begin position="76"/>
        <end position="123"/>
    </location>
</feature>
<dbReference type="PROSITE" id="PS50181">
    <property type="entry name" value="FBOX"/>
    <property type="match status" value="1"/>
</dbReference>
<dbReference type="EMBL" id="DS268585">
    <property type="protein sequence ID" value="EFO91952.1"/>
    <property type="molecule type" value="Genomic_DNA"/>
</dbReference>
<proteinExistence type="predicted"/>
<dbReference type="SMART" id="SM00256">
    <property type="entry name" value="FBOX"/>
    <property type="match status" value="1"/>
</dbReference>
<dbReference type="PANTHER" id="PTHR23015">
    <property type="entry name" value="UNCHARACTERIZED C.ELEGANS PROTEIN"/>
    <property type="match status" value="1"/>
</dbReference>
<dbReference type="GO" id="GO:0045087">
    <property type="term" value="P:innate immune response"/>
    <property type="evidence" value="ECO:0007669"/>
    <property type="project" value="TreeGrafter"/>
</dbReference>